<comment type="caution">
    <text evidence="2">The sequence shown here is derived from an EMBL/GenBank/DDBJ whole genome shotgun (WGS) entry which is preliminary data.</text>
</comment>
<evidence type="ECO:0000313" key="3">
    <source>
        <dbReference type="Proteomes" id="UP000789396"/>
    </source>
</evidence>
<name>A0A9N9FBW4_9GLOM</name>
<keyword evidence="3" id="KW-1185">Reference proteome</keyword>
<gene>
    <name evidence="2" type="ORF">RFULGI_LOCUS3521</name>
</gene>
<protein>
    <submittedName>
        <fullName evidence="2">14259_t:CDS:1</fullName>
    </submittedName>
</protein>
<sequence>MVSDILQTLELLGALPLDVVNSVVFTLLHATSTHPQASKYSFDAISSLVRENKNINSDNFNECVELLAEFASAASSALEQDSPHESYMRTPRTRISKT</sequence>
<reference evidence="2" key="1">
    <citation type="submission" date="2021-06" db="EMBL/GenBank/DDBJ databases">
        <authorList>
            <person name="Kallberg Y."/>
            <person name="Tangrot J."/>
            <person name="Rosling A."/>
        </authorList>
    </citation>
    <scope>NUCLEOTIDE SEQUENCE</scope>
    <source>
        <strain evidence="2">IN212</strain>
    </source>
</reference>
<feature type="non-terminal residue" evidence="2">
    <location>
        <position position="98"/>
    </location>
</feature>
<proteinExistence type="predicted"/>
<dbReference type="OrthoDB" id="10258608at2759"/>
<evidence type="ECO:0000256" key="1">
    <source>
        <dbReference type="SAM" id="MobiDB-lite"/>
    </source>
</evidence>
<evidence type="ECO:0000313" key="2">
    <source>
        <dbReference type="EMBL" id="CAG8524766.1"/>
    </source>
</evidence>
<dbReference type="Proteomes" id="UP000789396">
    <property type="component" value="Unassembled WGS sequence"/>
</dbReference>
<dbReference type="AlphaFoldDB" id="A0A9N9FBW4"/>
<accession>A0A9N9FBW4</accession>
<dbReference type="EMBL" id="CAJVPZ010003095">
    <property type="protein sequence ID" value="CAG8524766.1"/>
    <property type="molecule type" value="Genomic_DNA"/>
</dbReference>
<feature type="region of interest" description="Disordered" evidence="1">
    <location>
        <begin position="76"/>
        <end position="98"/>
    </location>
</feature>
<organism evidence="2 3">
    <name type="scientific">Racocetra fulgida</name>
    <dbReference type="NCBI Taxonomy" id="60492"/>
    <lineage>
        <taxon>Eukaryota</taxon>
        <taxon>Fungi</taxon>
        <taxon>Fungi incertae sedis</taxon>
        <taxon>Mucoromycota</taxon>
        <taxon>Glomeromycotina</taxon>
        <taxon>Glomeromycetes</taxon>
        <taxon>Diversisporales</taxon>
        <taxon>Gigasporaceae</taxon>
        <taxon>Racocetra</taxon>
    </lineage>
</organism>